<feature type="compositionally biased region" description="Basic residues" evidence="6">
    <location>
        <begin position="42"/>
        <end position="52"/>
    </location>
</feature>
<evidence type="ECO:0000259" key="7">
    <source>
        <dbReference type="Pfam" id="PF05236"/>
    </source>
</evidence>
<feature type="compositionally biased region" description="Basic and acidic residues" evidence="6">
    <location>
        <begin position="319"/>
        <end position="330"/>
    </location>
</feature>
<dbReference type="OrthoDB" id="21060at2759"/>
<evidence type="ECO:0000256" key="6">
    <source>
        <dbReference type="SAM" id="MobiDB-lite"/>
    </source>
</evidence>
<dbReference type="Pfam" id="PF05236">
    <property type="entry name" value="TAF4"/>
    <property type="match status" value="1"/>
</dbReference>
<keyword evidence="5" id="KW-0539">Nucleus</keyword>
<feature type="region of interest" description="Disordered" evidence="6">
    <location>
        <begin position="228"/>
        <end position="263"/>
    </location>
</feature>
<dbReference type="GO" id="GO:0016251">
    <property type="term" value="F:RNA polymerase II general transcription initiation factor activity"/>
    <property type="evidence" value="ECO:0007669"/>
    <property type="project" value="TreeGrafter"/>
</dbReference>
<sequence length="387" mass="43637">MTATIDWRLHQRSPKLPLQTYCNGAIAVDEAETSGVGETPKHLKKKKYKPRGVNKIGFRIPSAASPAGVNTRTPSKKRPKKPLEALDSSQPLPRKRKNNSFLGPRGTVKFQKHIEELCKKKKKDCFCRKLRSRKNWQKSVNLSSIAKLAKCGLKNISNDVERCLSLFVEERMRGLMSNLIRLSKQRVDIEKPRHRTLITSDVRQQIMAMNRKAREEWEKKKAEAERLRRLNEGNNGVDGDKEKDEGRGKSIKVNKEEDDKMRTTAANVAARAAVGGDDMLSKWQLMAEQARQKREGGGMDACCSQPSKDVSRRPLSTSGRKDNQDAEKKGNGASGGIRKAQAVLQTWVARSISIKDVIAVLERGPQMSRSSMIYRLYERIRSDGTTE</sequence>
<keyword evidence="8" id="KW-0648">Protein biosynthesis</keyword>
<name>A0A6A1W045_9ROSI</name>
<evidence type="ECO:0000313" key="8">
    <source>
        <dbReference type="EMBL" id="KAB1216170.1"/>
    </source>
</evidence>
<dbReference type="CDD" id="cd08045">
    <property type="entry name" value="HFD_TAF4"/>
    <property type="match status" value="1"/>
</dbReference>
<dbReference type="InterPro" id="IPR045144">
    <property type="entry name" value="TAF4"/>
</dbReference>
<evidence type="ECO:0000256" key="5">
    <source>
        <dbReference type="ARBA" id="ARBA00023242"/>
    </source>
</evidence>
<feature type="compositionally biased region" description="Basic and acidic residues" evidence="6">
    <location>
        <begin position="238"/>
        <end position="262"/>
    </location>
</feature>
<evidence type="ECO:0000256" key="4">
    <source>
        <dbReference type="ARBA" id="ARBA00023163"/>
    </source>
</evidence>
<dbReference type="PANTHER" id="PTHR15138:SF14">
    <property type="entry name" value="TRANSCRIPTION INITIATION FACTOR TFIID SUBUNIT 4"/>
    <property type="match status" value="1"/>
</dbReference>
<dbReference type="EMBL" id="RXIC02000022">
    <property type="protein sequence ID" value="KAB1216170.1"/>
    <property type="molecule type" value="Genomic_DNA"/>
</dbReference>
<keyword evidence="4" id="KW-0804">Transcription</keyword>
<accession>A0A6A1W045</accession>
<dbReference type="PANTHER" id="PTHR15138">
    <property type="entry name" value="TRANSCRIPTION INITIATION FACTOR TFIID SUBUNIT 4"/>
    <property type="match status" value="1"/>
</dbReference>
<feature type="region of interest" description="Disordered" evidence="6">
    <location>
        <begin position="32"/>
        <end position="105"/>
    </location>
</feature>
<dbReference type="GO" id="GO:0003677">
    <property type="term" value="F:DNA binding"/>
    <property type="evidence" value="ECO:0007669"/>
    <property type="project" value="TreeGrafter"/>
</dbReference>
<keyword evidence="3" id="KW-0805">Transcription regulation</keyword>
<evidence type="ECO:0000256" key="2">
    <source>
        <dbReference type="ARBA" id="ARBA00006178"/>
    </source>
</evidence>
<comment type="subcellular location">
    <subcellularLocation>
        <location evidence="1">Nucleus</location>
    </subcellularLocation>
</comment>
<comment type="caution">
    <text evidence="8">The sequence shown here is derived from an EMBL/GenBank/DDBJ whole genome shotgun (WGS) entry which is preliminary data.</text>
</comment>
<dbReference type="InterPro" id="IPR007900">
    <property type="entry name" value="TAF4_C"/>
</dbReference>
<evidence type="ECO:0000313" key="9">
    <source>
        <dbReference type="Proteomes" id="UP000516437"/>
    </source>
</evidence>
<evidence type="ECO:0000256" key="1">
    <source>
        <dbReference type="ARBA" id="ARBA00004123"/>
    </source>
</evidence>
<reference evidence="8 9" key="1">
    <citation type="journal article" date="2019" name="Plant Biotechnol. J.">
        <title>The red bayberry genome and genetic basis of sex determination.</title>
        <authorList>
            <person name="Jia H.M."/>
            <person name="Jia H.J."/>
            <person name="Cai Q.L."/>
            <person name="Wang Y."/>
            <person name="Zhao H.B."/>
            <person name="Yang W.F."/>
            <person name="Wang G.Y."/>
            <person name="Li Y.H."/>
            <person name="Zhan D.L."/>
            <person name="Shen Y.T."/>
            <person name="Niu Q.F."/>
            <person name="Chang L."/>
            <person name="Qiu J."/>
            <person name="Zhao L."/>
            <person name="Xie H.B."/>
            <person name="Fu W.Y."/>
            <person name="Jin J."/>
            <person name="Li X.W."/>
            <person name="Jiao Y."/>
            <person name="Zhou C.C."/>
            <person name="Tu T."/>
            <person name="Chai C.Y."/>
            <person name="Gao J.L."/>
            <person name="Fan L.J."/>
            <person name="van de Weg E."/>
            <person name="Wang J.Y."/>
            <person name="Gao Z.S."/>
        </authorList>
    </citation>
    <scope>NUCLEOTIDE SEQUENCE [LARGE SCALE GENOMIC DNA]</scope>
    <source>
        <tissue evidence="8">Leaves</tissue>
    </source>
</reference>
<feature type="domain" description="Transcription initiation factor TFIID component TAF4 C-terminal" evidence="7">
    <location>
        <begin position="148"/>
        <end position="376"/>
    </location>
</feature>
<dbReference type="GO" id="GO:0005669">
    <property type="term" value="C:transcription factor TFIID complex"/>
    <property type="evidence" value="ECO:0007669"/>
    <property type="project" value="InterPro"/>
</dbReference>
<dbReference type="GO" id="GO:0003743">
    <property type="term" value="F:translation initiation factor activity"/>
    <property type="evidence" value="ECO:0007669"/>
    <property type="project" value="UniProtKB-KW"/>
</dbReference>
<keyword evidence="9" id="KW-1185">Reference proteome</keyword>
<organism evidence="8 9">
    <name type="scientific">Morella rubra</name>
    <name type="common">Chinese bayberry</name>
    <dbReference type="NCBI Taxonomy" id="262757"/>
    <lineage>
        <taxon>Eukaryota</taxon>
        <taxon>Viridiplantae</taxon>
        <taxon>Streptophyta</taxon>
        <taxon>Embryophyta</taxon>
        <taxon>Tracheophyta</taxon>
        <taxon>Spermatophyta</taxon>
        <taxon>Magnoliopsida</taxon>
        <taxon>eudicotyledons</taxon>
        <taxon>Gunneridae</taxon>
        <taxon>Pentapetalae</taxon>
        <taxon>rosids</taxon>
        <taxon>fabids</taxon>
        <taxon>Fagales</taxon>
        <taxon>Myricaceae</taxon>
        <taxon>Morella</taxon>
    </lineage>
</organism>
<dbReference type="GO" id="GO:0006367">
    <property type="term" value="P:transcription initiation at RNA polymerase II promoter"/>
    <property type="evidence" value="ECO:0007669"/>
    <property type="project" value="TreeGrafter"/>
</dbReference>
<protein>
    <submittedName>
        <fullName evidence="8">Transcription initiation factor TFIID subunit 4b</fullName>
    </submittedName>
</protein>
<evidence type="ECO:0000256" key="3">
    <source>
        <dbReference type="ARBA" id="ARBA00023015"/>
    </source>
</evidence>
<dbReference type="Proteomes" id="UP000516437">
    <property type="component" value="Chromosome 4"/>
</dbReference>
<feature type="region of interest" description="Disordered" evidence="6">
    <location>
        <begin position="288"/>
        <end position="336"/>
    </location>
</feature>
<feature type="compositionally biased region" description="Polar residues" evidence="6">
    <location>
        <begin position="304"/>
        <end position="318"/>
    </location>
</feature>
<keyword evidence="8" id="KW-0396">Initiation factor</keyword>
<dbReference type="AlphaFoldDB" id="A0A6A1W045"/>
<gene>
    <name evidence="8" type="ORF">CJ030_MR4G011987</name>
</gene>
<comment type="similarity">
    <text evidence="2">Belongs to the TAF4 family.</text>
</comment>
<proteinExistence type="inferred from homology"/>